<accession>A0A9D4DCQ4</accession>
<dbReference type="EMBL" id="JAIWYP010000011">
    <property type="protein sequence ID" value="KAH3741891.1"/>
    <property type="molecule type" value="Genomic_DNA"/>
</dbReference>
<proteinExistence type="predicted"/>
<sequence>MNSYVRHDGRIYNELTIDLIIQMNDILSKYFSISECVDNYNFAYCPLVLKFRFCDREYFLKMCCKTCQISGALTPQ</sequence>
<name>A0A9D4DCQ4_DREPO</name>
<evidence type="ECO:0000313" key="4">
    <source>
        <dbReference type="Proteomes" id="UP000828390"/>
    </source>
</evidence>
<protein>
    <recommendedName>
        <fullName evidence="2">PLAC domain-containing protein</fullName>
    </recommendedName>
</protein>
<evidence type="ECO:0000259" key="2">
    <source>
        <dbReference type="PROSITE" id="PS50900"/>
    </source>
</evidence>
<keyword evidence="4" id="KW-1185">Reference proteome</keyword>
<dbReference type="Proteomes" id="UP000828390">
    <property type="component" value="Unassembled WGS sequence"/>
</dbReference>
<dbReference type="InterPro" id="IPR010909">
    <property type="entry name" value="PLAC"/>
</dbReference>
<gene>
    <name evidence="3" type="ORF">DPMN_048621</name>
</gene>
<evidence type="ECO:0000256" key="1">
    <source>
        <dbReference type="ARBA" id="ARBA00022729"/>
    </source>
</evidence>
<comment type="caution">
    <text evidence="3">The sequence shown here is derived from an EMBL/GenBank/DDBJ whole genome shotgun (WGS) entry which is preliminary data.</text>
</comment>
<reference evidence="3" key="1">
    <citation type="journal article" date="2019" name="bioRxiv">
        <title>The Genome of the Zebra Mussel, Dreissena polymorpha: A Resource for Invasive Species Research.</title>
        <authorList>
            <person name="McCartney M.A."/>
            <person name="Auch B."/>
            <person name="Kono T."/>
            <person name="Mallez S."/>
            <person name="Zhang Y."/>
            <person name="Obille A."/>
            <person name="Becker A."/>
            <person name="Abrahante J.E."/>
            <person name="Garbe J."/>
            <person name="Badalamenti J.P."/>
            <person name="Herman A."/>
            <person name="Mangelson H."/>
            <person name="Liachko I."/>
            <person name="Sullivan S."/>
            <person name="Sone E.D."/>
            <person name="Koren S."/>
            <person name="Silverstein K.A.T."/>
            <person name="Beckman K.B."/>
            <person name="Gohl D.M."/>
        </authorList>
    </citation>
    <scope>NUCLEOTIDE SEQUENCE</scope>
    <source>
        <strain evidence="3">Duluth1</strain>
        <tissue evidence="3">Whole animal</tissue>
    </source>
</reference>
<feature type="domain" description="PLAC" evidence="2">
    <location>
        <begin position="32"/>
        <end position="71"/>
    </location>
</feature>
<reference evidence="3" key="2">
    <citation type="submission" date="2020-11" db="EMBL/GenBank/DDBJ databases">
        <authorList>
            <person name="McCartney M.A."/>
            <person name="Auch B."/>
            <person name="Kono T."/>
            <person name="Mallez S."/>
            <person name="Becker A."/>
            <person name="Gohl D.M."/>
            <person name="Silverstein K.A.T."/>
            <person name="Koren S."/>
            <person name="Bechman K.B."/>
            <person name="Herman A."/>
            <person name="Abrahante J.E."/>
            <person name="Garbe J."/>
        </authorList>
    </citation>
    <scope>NUCLEOTIDE SEQUENCE</scope>
    <source>
        <strain evidence="3">Duluth1</strain>
        <tissue evidence="3">Whole animal</tissue>
    </source>
</reference>
<organism evidence="3 4">
    <name type="scientific">Dreissena polymorpha</name>
    <name type="common">Zebra mussel</name>
    <name type="synonym">Mytilus polymorpha</name>
    <dbReference type="NCBI Taxonomy" id="45954"/>
    <lineage>
        <taxon>Eukaryota</taxon>
        <taxon>Metazoa</taxon>
        <taxon>Spiralia</taxon>
        <taxon>Lophotrochozoa</taxon>
        <taxon>Mollusca</taxon>
        <taxon>Bivalvia</taxon>
        <taxon>Autobranchia</taxon>
        <taxon>Heteroconchia</taxon>
        <taxon>Euheterodonta</taxon>
        <taxon>Imparidentia</taxon>
        <taxon>Neoheterodontei</taxon>
        <taxon>Myida</taxon>
        <taxon>Dreissenoidea</taxon>
        <taxon>Dreissenidae</taxon>
        <taxon>Dreissena</taxon>
    </lineage>
</organism>
<dbReference type="AlphaFoldDB" id="A0A9D4DCQ4"/>
<evidence type="ECO:0000313" key="3">
    <source>
        <dbReference type="EMBL" id="KAH3741891.1"/>
    </source>
</evidence>
<dbReference type="PROSITE" id="PS50900">
    <property type="entry name" value="PLAC"/>
    <property type="match status" value="1"/>
</dbReference>
<keyword evidence="1" id="KW-0732">Signal</keyword>
<dbReference type="Pfam" id="PF08686">
    <property type="entry name" value="PLAC"/>
    <property type="match status" value="1"/>
</dbReference>